<dbReference type="Pfam" id="PF13646">
    <property type="entry name" value="HEAT_2"/>
    <property type="match status" value="1"/>
</dbReference>
<dbReference type="Proteomes" id="UP000717696">
    <property type="component" value="Unassembled WGS sequence"/>
</dbReference>
<dbReference type="Pfam" id="PF12765">
    <property type="entry name" value="Cohesin_HEAT"/>
    <property type="match status" value="1"/>
</dbReference>
<dbReference type="SUPFAM" id="SSF48371">
    <property type="entry name" value="ARM repeat"/>
    <property type="match status" value="1"/>
</dbReference>
<evidence type="ECO:0000313" key="1">
    <source>
        <dbReference type="EMBL" id="KAH7113146.1"/>
    </source>
</evidence>
<dbReference type="InterPro" id="IPR016024">
    <property type="entry name" value="ARM-type_fold"/>
</dbReference>
<dbReference type="Gene3D" id="1.25.10.10">
    <property type="entry name" value="Leucine-rich Repeat Variant"/>
    <property type="match status" value="1"/>
</dbReference>
<keyword evidence="2" id="KW-1185">Reference proteome</keyword>
<comment type="caution">
    <text evidence="1">The sequence shown here is derived from an EMBL/GenBank/DDBJ whole genome shotgun (WGS) entry which is preliminary data.</text>
</comment>
<dbReference type="InterPro" id="IPR011989">
    <property type="entry name" value="ARM-like"/>
</dbReference>
<dbReference type="InterPro" id="IPR026003">
    <property type="entry name" value="Cohesin_HEAT"/>
</dbReference>
<name>A0A9P9I9V8_9HYPO</name>
<reference evidence="1" key="1">
    <citation type="journal article" date="2021" name="Nat. Commun.">
        <title>Genetic determinants of endophytism in the Arabidopsis root mycobiome.</title>
        <authorList>
            <person name="Mesny F."/>
            <person name="Miyauchi S."/>
            <person name="Thiergart T."/>
            <person name="Pickel B."/>
            <person name="Atanasova L."/>
            <person name="Karlsson M."/>
            <person name="Huettel B."/>
            <person name="Barry K.W."/>
            <person name="Haridas S."/>
            <person name="Chen C."/>
            <person name="Bauer D."/>
            <person name="Andreopoulos W."/>
            <person name="Pangilinan J."/>
            <person name="LaButti K."/>
            <person name="Riley R."/>
            <person name="Lipzen A."/>
            <person name="Clum A."/>
            <person name="Drula E."/>
            <person name="Henrissat B."/>
            <person name="Kohler A."/>
            <person name="Grigoriev I.V."/>
            <person name="Martin F.M."/>
            <person name="Hacquard S."/>
        </authorList>
    </citation>
    <scope>NUCLEOTIDE SEQUENCE</scope>
    <source>
        <strain evidence="1">MPI-CAGE-AT-0021</strain>
    </source>
</reference>
<gene>
    <name evidence="1" type="ORF">B0J13DRAFT_574779</name>
</gene>
<organism evidence="1 2">
    <name type="scientific">Dactylonectria estremocensis</name>
    <dbReference type="NCBI Taxonomy" id="1079267"/>
    <lineage>
        <taxon>Eukaryota</taxon>
        <taxon>Fungi</taxon>
        <taxon>Dikarya</taxon>
        <taxon>Ascomycota</taxon>
        <taxon>Pezizomycotina</taxon>
        <taxon>Sordariomycetes</taxon>
        <taxon>Hypocreomycetidae</taxon>
        <taxon>Hypocreales</taxon>
        <taxon>Nectriaceae</taxon>
        <taxon>Dactylonectria</taxon>
    </lineage>
</organism>
<dbReference type="OrthoDB" id="427518at2759"/>
<proteinExistence type="predicted"/>
<protein>
    <recommendedName>
        <fullName evidence="3">HEAT repeat domain-containing protein</fullName>
    </recommendedName>
</protein>
<evidence type="ECO:0000313" key="2">
    <source>
        <dbReference type="Proteomes" id="UP000717696"/>
    </source>
</evidence>
<accession>A0A9P9I9V8</accession>
<dbReference type="AlphaFoldDB" id="A0A9P9I9V8"/>
<dbReference type="EMBL" id="JAGMUU010000047">
    <property type="protein sequence ID" value="KAH7113146.1"/>
    <property type="molecule type" value="Genomic_DNA"/>
</dbReference>
<evidence type="ECO:0008006" key="3">
    <source>
        <dbReference type="Google" id="ProtNLM"/>
    </source>
</evidence>
<sequence length="262" mass="29919">MIEDEPLDLLGPTHQRLVMHCLSEVSDELPIRTNLEQRLSKWLLFECEFSQSAHLASEVEFPEQALNTALLEETADIRRTILQSLAKRATIPPNTIGRAASWLEDENASVRPAAVHTLSRRSDLPEETLKAVAARLEDEDSDVREAAVEALRERSDLPEDMLKAVAARLKDKEPRIRWAANAALLRHEKYYLTLLKGAYATYLYKVLLQRSFEEQSSWYTEDGNFCFNVQEDIKRMSLDTHHDVTAMINKARPTNFPSTNGR</sequence>